<dbReference type="OrthoDB" id="9792521at2"/>
<dbReference type="Proteomes" id="UP000189475">
    <property type="component" value="Unassembled WGS sequence"/>
</dbReference>
<dbReference type="PROSITE" id="PS51123">
    <property type="entry name" value="OMPA_2"/>
    <property type="match status" value="1"/>
</dbReference>
<feature type="domain" description="OmpA-like" evidence="3">
    <location>
        <begin position="93"/>
        <end position="207"/>
    </location>
</feature>
<feature type="signal peptide" evidence="2">
    <location>
        <begin position="1"/>
        <end position="20"/>
    </location>
</feature>
<organism evidence="4 5">
    <name type="scientific">Vibrio palustris</name>
    <dbReference type="NCBI Taxonomy" id="1918946"/>
    <lineage>
        <taxon>Bacteria</taxon>
        <taxon>Pseudomonadati</taxon>
        <taxon>Pseudomonadota</taxon>
        <taxon>Gammaproteobacteria</taxon>
        <taxon>Vibrionales</taxon>
        <taxon>Vibrionaceae</taxon>
        <taxon>Vibrio</taxon>
    </lineage>
</organism>
<dbReference type="InterPro" id="IPR036737">
    <property type="entry name" value="OmpA-like_sf"/>
</dbReference>
<dbReference type="RefSeq" id="WP_077312422.1">
    <property type="nucleotide sequence ID" value="NZ_AP024887.1"/>
</dbReference>
<name>A0A1R4B1K9_9VIBR</name>
<sequence>MKLPLIIALVASSLSLSATAQATSMYAYLCQRHNNVEAYTLNTADHGKTLVMYAGDRAQTPAMDSQADIAWIKAHVSADQLPSDCVSYFLSQGYWQNTQNIARFHFEFDSAKMSATDKQILSRLVTALESVPKVSIVGHTDSMGSKAYNAQLGAQRATTVSARIANKTQNVAMLTSSKGQTQPIAANNTSYGRKLNRRVEIILNDNATN</sequence>
<dbReference type="CDD" id="cd07185">
    <property type="entry name" value="OmpA_C-like"/>
    <property type="match status" value="1"/>
</dbReference>
<protein>
    <submittedName>
        <fullName evidence="4">Peptidoglycan-binding protein ArfA</fullName>
    </submittedName>
</protein>
<proteinExistence type="predicted"/>
<dbReference type="SUPFAM" id="SSF103088">
    <property type="entry name" value="OmpA-like"/>
    <property type="match status" value="1"/>
</dbReference>
<dbReference type="Pfam" id="PF00691">
    <property type="entry name" value="OmpA"/>
    <property type="match status" value="1"/>
</dbReference>
<keyword evidence="1" id="KW-0472">Membrane</keyword>
<evidence type="ECO:0000256" key="2">
    <source>
        <dbReference type="SAM" id="SignalP"/>
    </source>
</evidence>
<dbReference type="GO" id="GO:0016020">
    <property type="term" value="C:membrane"/>
    <property type="evidence" value="ECO:0007669"/>
    <property type="project" value="UniProtKB-UniRule"/>
</dbReference>
<dbReference type="STRING" id="1918946.VPAL9027_00740"/>
<accession>A0A1R4B1K9</accession>
<dbReference type="PANTHER" id="PTHR30329:SF21">
    <property type="entry name" value="LIPOPROTEIN YIAD-RELATED"/>
    <property type="match status" value="1"/>
</dbReference>
<dbReference type="InterPro" id="IPR006665">
    <property type="entry name" value="OmpA-like"/>
</dbReference>
<evidence type="ECO:0000259" key="3">
    <source>
        <dbReference type="PROSITE" id="PS51123"/>
    </source>
</evidence>
<dbReference type="Gene3D" id="3.30.1330.60">
    <property type="entry name" value="OmpA-like domain"/>
    <property type="match status" value="1"/>
</dbReference>
<evidence type="ECO:0000313" key="4">
    <source>
        <dbReference type="EMBL" id="SJL82800.1"/>
    </source>
</evidence>
<dbReference type="EMBL" id="FUFT01000002">
    <property type="protein sequence ID" value="SJL82800.1"/>
    <property type="molecule type" value="Genomic_DNA"/>
</dbReference>
<feature type="chain" id="PRO_5013340262" evidence="2">
    <location>
        <begin position="21"/>
        <end position="209"/>
    </location>
</feature>
<evidence type="ECO:0000256" key="1">
    <source>
        <dbReference type="PROSITE-ProRule" id="PRU00473"/>
    </source>
</evidence>
<dbReference type="InterPro" id="IPR050330">
    <property type="entry name" value="Bact_OuterMem_StrucFunc"/>
</dbReference>
<dbReference type="PANTHER" id="PTHR30329">
    <property type="entry name" value="STATOR ELEMENT OF FLAGELLAR MOTOR COMPLEX"/>
    <property type="match status" value="1"/>
</dbReference>
<evidence type="ECO:0000313" key="5">
    <source>
        <dbReference type="Proteomes" id="UP000189475"/>
    </source>
</evidence>
<keyword evidence="5" id="KW-1185">Reference proteome</keyword>
<keyword evidence="2" id="KW-0732">Signal</keyword>
<gene>
    <name evidence="4" type="primary">arfA_1</name>
    <name evidence="4" type="ORF">VPAL9027_00740</name>
</gene>
<reference evidence="4 5" key="1">
    <citation type="submission" date="2017-02" db="EMBL/GenBank/DDBJ databases">
        <authorList>
            <person name="Peterson S.W."/>
        </authorList>
    </citation>
    <scope>NUCLEOTIDE SEQUENCE [LARGE SCALE GENOMIC DNA]</scope>
    <source>
        <strain evidence="4 5">CECT 9027</strain>
    </source>
</reference>
<dbReference type="AlphaFoldDB" id="A0A1R4B1K9"/>